<name>A0A286GXD6_9BACT</name>
<gene>
    <name evidence="15" type="ORF">SAMN06269250_0194</name>
</gene>
<keyword evidence="4" id="KW-0808">Transferase</keyword>
<evidence type="ECO:0000256" key="4">
    <source>
        <dbReference type="ARBA" id="ARBA00022679"/>
    </source>
</evidence>
<evidence type="ECO:0000256" key="8">
    <source>
        <dbReference type="ARBA" id="ARBA00022968"/>
    </source>
</evidence>
<dbReference type="EMBL" id="OCNH01000014">
    <property type="protein sequence ID" value="SOD99836.1"/>
    <property type="molecule type" value="Genomic_DNA"/>
</dbReference>
<evidence type="ECO:0000256" key="11">
    <source>
        <dbReference type="ARBA" id="ARBA00023136"/>
    </source>
</evidence>
<proteinExistence type="predicted"/>
<evidence type="ECO:0000256" key="9">
    <source>
        <dbReference type="ARBA" id="ARBA00022989"/>
    </source>
</evidence>
<organism evidence="15 16">
    <name type="scientific">Spirosoma fluviale</name>
    <dbReference type="NCBI Taxonomy" id="1597977"/>
    <lineage>
        <taxon>Bacteria</taxon>
        <taxon>Pseudomonadati</taxon>
        <taxon>Bacteroidota</taxon>
        <taxon>Cytophagia</taxon>
        <taxon>Cytophagales</taxon>
        <taxon>Cytophagaceae</taxon>
        <taxon>Spirosoma</taxon>
    </lineage>
</organism>
<keyword evidence="3" id="KW-0328">Glycosyltransferase</keyword>
<evidence type="ECO:0000256" key="5">
    <source>
        <dbReference type="ARBA" id="ARBA00022692"/>
    </source>
</evidence>
<dbReference type="InterPro" id="IPR003406">
    <property type="entry name" value="Glyco_trans_14"/>
</dbReference>
<dbReference type="PANTHER" id="PTHR46025">
    <property type="entry name" value="XYLOSYLTRANSFERASE OXT"/>
    <property type="match status" value="1"/>
</dbReference>
<dbReference type="GO" id="GO:0016020">
    <property type="term" value="C:membrane"/>
    <property type="evidence" value="ECO:0007669"/>
    <property type="project" value="InterPro"/>
</dbReference>
<evidence type="ECO:0000256" key="10">
    <source>
        <dbReference type="ARBA" id="ARBA00023034"/>
    </source>
</evidence>
<keyword evidence="10" id="KW-0333">Golgi apparatus</keyword>
<keyword evidence="5" id="KW-0812">Transmembrane</keyword>
<evidence type="ECO:0000313" key="16">
    <source>
        <dbReference type="Proteomes" id="UP000219452"/>
    </source>
</evidence>
<dbReference type="RefSeq" id="WP_097132243.1">
    <property type="nucleotide sequence ID" value="NZ_OCNH01000014.1"/>
</dbReference>
<reference evidence="16" key="1">
    <citation type="submission" date="2017-09" db="EMBL/GenBank/DDBJ databases">
        <authorList>
            <person name="Varghese N."/>
            <person name="Submissions S."/>
        </authorList>
    </citation>
    <scope>NUCLEOTIDE SEQUENCE [LARGE SCALE GENOMIC DNA]</scope>
    <source>
        <strain evidence="16">DSM 29961</strain>
    </source>
</reference>
<dbReference type="Proteomes" id="UP000219452">
    <property type="component" value="Unassembled WGS sequence"/>
</dbReference>
<evidence type="ECO:0000256" key="2">
    <source>
        <dbReference type="ARBA" id="ARBA00004648"/>
    </source>
</evidence>
<evidence type="ECO:0000256" key="13">
    <source>
        <dbReference type="ARBA" id="ARBA00023180"/>
    </source>
</evidence>
<keyword evidence="11" id="KW-0472">Membrane</keyword>
<dbReference type="InterPro" id="IPR043538">
    <property type="entry name" value="XYLT"/>
</dbReference>
<dbReference type="PANTHER" id="PTHR46025:SF3">
    <property type="entry name" value="XYLOSYLTRANSFERASE OXT"/>
    <property type="match status" value="1"/>
</dbReference>
<dbReference type="Pfam" id="PF02485">
    <property type="entry name" value="Branch"/>
    <property type="match status" value="1"/>
</dbReference>
<dbReference type="GO" id="GO:0030158">
    <property type="term" value="F:protein xylosyltransferase activity"/>
    <property type="evidence" value="ECO:0007669"/>
    <property type="project" value="InterPro"/>
</dbReference>
<dbReference type="OrthoDB" id="7943907at2"/>
<sequence length="303" mass="35215">MKIAYIITAYKDETHLFRLIKSLDSNSDFYVHIDKKVDITPFEILFQNIENVFFIKYRYSVNWGSFNQLLSQMELLRCVVDSGIEYHRVVCLSGLDYPIFSNAVIADTLSSNDFEYIQAMNLSQTITLSQHLKVTLYHYFRDFETKHVLLKKMLSGISRNIMKLTPFRKKTSVLISDKLVDVYMGSDYWALTFDCAKYVYSKLESEKALMAYFKYTFVPSEMCIHTIIFNSHYSEKAILYAGSNYPGLCNLTPLHYIVYGKSIKIFTDTDFSELVNSGKMFFRKATTDASGKLLDMIDKHRSL</sequence>
<keyword evidence="7" id="KW-0256">Endoplasmic reticulum</keyword>
<evidence type="ECO:0000256" key="3">
    <source>
        <dbReference type="ARBA" id="ARBA00022676"/>
    </source>
</evidence>
<evidence type="ECO:0000256" key="1">
    <source>
        <dbReference type="ARBA" id="ARBA00004323"/>
    </source>
</evidence>
<evidence type="ECO:0000313" key="15">
    <source>
        <dbReference type="EMBL" id="SOD99836.1"/>
    </source>
</evidence>
<accession>A0A286GXD6</accession>
<keyword evidence="8" id="KW-0735">Signal-anchor</keyword>
<comment type="subcellular location">
    <subcellularLocation>
        <location evidence="2">Endoplasmic reticulum membrane</location>
        <topology evidence="2">Single-pass type II membrane protein</topology>
    </subcellularLocation>
    <subcellularLocation>
        <location evidence="1">Golgi apparatus membrane</location>
        <topology evidence="1">Single-pass type II membrane protein</topology>
    </subcellularLocation>
</comment>
<keyword evidence="6" id="KW-0479">Metal-binding</keyword>
<keyword evidence="12" id="KW-1015">Disulfide bond</keyword>
<dbReference type="AlphaFoldDB" id="A0A286GXD6"/>
<evidence type="ECO:0000256" key="14">
    <source>
        <dbReference type="ARBA" id="ARBA00042865"/>
    </source>
</evidence>
<dbReference type="GO" id="GO:0015012">
    <property type="term" value="P:heparan sulfate proteoglycan biosynthetic process"/>
    <property type="evidence" value="ECO:0007669"/>
    <property type="project" value="TreeGrafter"/>
</dbReference>
<evidence type="ECO:0000256" key="12">
    <source>
        <dbReference type="ARBA" id="ARBA00023157"/>
    </source>
</evidence>
<evidence type="ECO:0000256" key="7">
    <source>
        <dbReference type="ARBA" id="ARBA00022824"/>
    </source>
</evidence>
<evidence type="ECO:0000256" key="6">
    <source>
        <dbReference type="ARBA" id="ARBA00022723"/>
    </source>
</evidence>
<keyword evidence="13" id="KW-0325">Glycoprotein</keyword>
<keyword evidence="16" id="KW-1185">Reference proteome</keyword>
<dbReference type="GO" id="GO:0046872">
    <property type="term" value="F:metal ion binding"/>
    <property type="evidence" value="ECO:0007669"/>
    <property type="project" value="UniProtKB-KW"/>
</dbReference>
<dbReference type="GO" id="GO:0050650">
    <property type="term" value="P:chondroitin sulfate proteoglycan biosynthetic process"/>
    <property type="evidence" value="ECO:0007669"/>
    <property type="project" value="TreeGrafter"/>
</dbReference>
<protein>
    <recommendedName>
        <fullName evidence="14">Peptide O-xylosyltransferase</fullName>
    </recommendedName>
</protein>
<keyword evidence="9" id="KW-1133">Transmembrane helix</keyword>